<reference evidence="5" key="1">
    <citation type="submission" date="2015-09" db="EMBL/GenBank/DDBJ databases">
        <title>Scylla olivacea transcriptome.</title>
        <authorList>
            <person name="Ikhwanuddin M."/>
        </authorList>
    </citation>
    <scope>NUCLEOTIDE SEQUENCE</scope>
</reference>
<dbReference type="Gene3D" id="1.25.40.20">
    <property type="entry name" value="Ankyrin repeat-containing domain"/>
    <property type="match status" value="2"/>
</dbReference>
<accession>A0A0P4WTJ5</accession>
<dbReference type="PROSITE" id="PS50088">
    <property type="entry name" value="ANK_REPEAT"/>
    <property type="match status" value="2"/>
</dbReference>
<dbReference type="AlphaFoldDB" id="A0A0P4WTJ5"/>
<dbReference type="PANTHER" id="PTHR24201">
    <property type="entry name" value="ANK_REP_REGION DOMAIN-CONTAINING PROTEIN"/>
    <property type="match status" value="1"/>
</dbReference>
<evidence type="ECO:0000256" key="4">
    <source>
        <dbReference type="SAM" id="SignalP"/>
    </source>
</evidence>
<evidence type="ECO:0000256" key="2">
    <source>
        <dbReference type="ARBA" id="ARBA00023043"/>
    </source>
</evidence>
<dbReference type="SMART" id="SM00248">
    <property type="entry name" value="ANK"/>
    <property type="match status" value="4"/>
</dbReference>
<keyword evidence="1" id="KW-0677">Repeat</keyword>
<feature type="signal peptide" evidence="4">
    <location>
        <begin position="1"/>
        <end position="17"/>
    </location>
</feature>
<evidence type="ECO:0000256" key="1">
    <source>
        <dbReference type="ARBA" id="ARBA00022737"/>
    </source>
</evidence>
<dbReference type="InterPro" id="IPR036770">
    <property type="entry name" value="Ankyrin_rpt-contain_sf"/>
</dbReference>
<organism evidence="5">
    <name type="scientific">Scylla olivacea</name>
    <name type="common">Orange mud crab</name>
    <name type="synonym">Cancer olivacea</name>
    <dbReference type="NCBI Taxonomy" id="85551"/>
    <lineage>
        <taxon>Eukaryota</taxon>
        <taxon>Metazoa</taxon>
        <taxon>Ecdysozoa</taxon>
        <taxon>Arthropoda</taxon>
        <taxon>Crustacea</taxon>
        <taxon>Multicrustacea</taxon>
        <taxon>Malacostraca</taxon>
        <taxon>Eumalacostraca</taxon>
        <taxon>Eucarida</taxon>
        <taxon>Decapoda</taxon>
        <taxon>Pleocyemata</taxon>
        <taxon>Brachyura</taxon>
        <taxon>Eubrachyura</taxon>
        <taxon>Portunoidea</taxon>
        <taxon>Portunidae</taxon>
        <taxon>Portuninae</taxon>
        <taxon>Scylla</taxon>
    </lineage>
</organism>
<proteinExistence type="predicted"/>
<protein>
    <submittedName>
        <fullName evidence="5">Uncharacterized protein</fullName>
    </submittedName>
</protein>
<feature type="repeat" description="ANK" evidence="3">
    <location>
        <begin position="55"/>
        <end position="87"/>
    </location>
</feature>
<dbReference type="Pfam" id="PF12796">
    <property type="entry name" value="Ank_2"/>
    <property type="match status" value="2"/>
</dbReference>
<keyword evidence="4" id="KW-0732">Signal</keyword>
<sequence>MCRAWWTCLLLLGVVTAIEKPSGSDVVQFMVHKDTISASAAVEDHPDLINWRDEKGWSLLHYAAWHGSSKVIYNLVKTGAEVNLKDLVVGLTPLMVAAEKGHEEALKTLVKVGANVNATDTGGKGVVARSGSSSVLRFLLGAGLDLDHRDSSGNTAVMEWAQEGRADMLMEALPHCPDITLANHNDLTALDVAKMNKNVNAMKIIEDKLQAMCVADGVHYPLNHTRYEGCHEVRCEAKCQWTKTGNSDQTCSDVSIDSLRKRRHNIADGRSIAAEGMLLVTVHQTVRQAVCP</sequence>
<feature type="repeat" description="ANK" evidence="3">
    <location>
        <begin position="89"/>
        <end position="121"/>
    </location>
</feature>
<keyword evidence="2 3" id="KW-0040">ANK repeat</keyword>
<name>A0A0P4WTJ5_SCYOL</name>
<dbReference type="PROSITE" id="PS50297">
    <property type="entry name" value="ANK_REP_REGION"/>
    <property type="match status" value="2"/>
</dbReference>
<evidence type="ECO:0000313" key="5">
    <source>
        <dbReference type="EMBL" id="JAI67937.1"/>
    </source>
</evidence>
<dbReference type="SUPFAM" id="SSF48403">
    <property type="entry name" value="Ankyrin repeat"/>
    <property type="match status" value="1"/>
</dbReference>
<dbReference type="EMBL" id="GDRN01007759">
    <property type="protein sequence ID" value="JAI67937.1"/>
    <property type="molecule type" value="Transcribed_RNA"/>
</dbReference>
<dbReference type="InterPro" id="IPR050776">
    <property type="entry name" value="Ank_Repeat/CDKN_Inhibitor"/>
</dbReference>
<feature type="chain" id="PRO_5006070969" evidence="4">
    <location>
        <begin position="18"/>
        <end position="292"/>
    </location>
</feature>
<dbReference type="InterPro" id="IPR002110">
    <property type="entry name" value="Ankyrin_rpt"/>
</dbReference>
<evidence type="ECO:0000256" key="3">
    <source>
        <dbReference type="PROSITE-ProRule" id="PRU00023"/>
    </source>
</evidence>